<dbReference type="EMBL" id="ML179060">
    <property type="protein sequence ID" value="THV04101.1"/>
    <property type="molecule type" value="Genomic_DNA"/>
</dbReference>
<evidence type="ECO:0000259" key="2">
    <source>
        <dbReference type="Pfam" id="PF04082"/>
    </source>
</evidence>
<dbReference type="Pfam" id="PF04082">
    <property type="entry name" value="Fungal_trans"/>
    <property type="match status" value="1"/>
</dbReference>
<reference evidence="3 4" key="1">
    <citation type="journal article" date="2019" name="Nat. Ecol. Evol.">
        <title>Megaphylogeny resolves global patterns of mushroom evolution.</title>
        <authorList>
            <person name="Varga T."/>
            <person name="Krizsan K."/>
            <person name="Foldi C."/>
            <person name="Dima B."/>
            <person name="Sanchez-Garcia M."/>
            <person name="Sanchez-Ramirez S."/>
            <person name="Szollosi G.J."/>
            <person name="Szarkandi J.G."/>
            <person name="Papp V."/>
            <person name="Albert L."/>
            <person name="Andreopoulos W."/>
            <person name="Angelini C."/>
            <person name="Antonin V."/>
            <person name="Barry K.W."/>
            <person name="Bougher N.L."/>
            <person name="Buchanan P."/>
            <person name="Buyck B."/>
            <person name="Bense V."/>
            <person name="Catcheside P."/>
            <person name="Chovatia M."/>
            <person name="Cooper J."/>
            <person name="Damon W."/>
            <person name="Desjardin D."/>
            <person name="Finy P."/>
            <person name="Geml J."/>
            <person name="Haridas S."/>
            <person name="Hughes K."/>
            <person name="Justo A."/>
            <person name="Karasinski D."/>
            <person name="Kautmanova I."/>
            <person name="Kiss B."/>
            <person name="Kocsube S."/>
            <person name="Kotiranta H."/>
            <person name="LaButti K.M."/>
            <person name="Lechner B.E."/>
            <person name="Liimatainen K."/>
            <person name="Lipzen A."/>
            <person name="Lukacs Z."/>
            <person name="Mihaltcheva S."/>
            <person name="Morgado L.N."/>
            <person name="Niskanen T."/>
            <person name="Noordeloos M.E."/>
            <person name="Ohm R.A."/>
            <person name="Ortiz-Santana B."/>
            <person name="Ovrebo C."/>
            <person name="Racz N."/>
            <person name="Riley R."/>
            <person name="Savchenko A."/>
            <person name="Shiryaev A."/>
            <person name="Soop K."/>
            <person name="Spirin V."/>
            <person name="Szebenyi C."/>
            <person name="Tomsovsky M."/>
            <person name="Tulloss R.E."/>
            <person name="Uehling J."/>
            <person name="Grigoriev I.V."/>
            <person name="Vagvolgyi C."/>
            <person name="Papp T."/>
            <person name="Martin F.M."/>
            <person name="Miettinen O."/>
            <person name="Hibbett D.S."/>
            <person name="Nagy L.G."/>
        </authorList>
    </citation>
    <scope>NUCLEOTIDE SEQUENCE [LARGE SCALE GENOMIC DNA]</scope>
    <source>
        <strain evidence="3 4">CBS 962.96</strain>
    </source>
</reference>
<sequence>MLMVAALNHRAQLQGCNLPDWRVILPYVKRLEFWNEHSWPVEYLIPDPPDSLEFPPQHELYGPLLHLPTFEKQISEGLHLRESAFSAVVLAVCALGAQILSPVPSKDKSRERWFNQIRLERFVFSPKLELCHLQLYCKALYTKFCPEGSWP</sequence>
<dbReference type="GO" id="GO:0003677">
    <property type="term" value="F:DNA binding"/>
    <property type="evidence" value="ECO:0007669"/>
    <property type="project" value="InterPro"/>
</dbReference>
<protein>
    <recommendedName>
        <fullName evidence="2">Xylanolytic transcriptional activator regulatory domain-containing protein</fullName>
    </recommendedName>
</protein>
<evidence type="ECO:0000313" key="3">
    <source>
        <dbReference type="EMBL" id="THV04101.1"/>
    </source>
</evidence>
<dbReference type="InterPro" id="IPR007219">
    <property type="entry name" value="XnlR_reg_dom"/>
</dbReference>
<accession>A0A4S8MN18</accession>
<dbReference type="AlphaFoldDB" id="A0A4S8MN18"/>
<feature type="domain" description="Xylanolytic transcriptional activator regulatory" evidence="2">
    <location>
        <begin position="58"/>
        <end position="142"/>
    </location>
</feature>
<dbReference type="GO" id="GO:0008270">
    <property type="term" value="F:zinc ion binding"/>
    <property type="evidence" value="ECO:0007669"/>
    <property type="project" value="InterPro"/>
</dbReference>
<dbReference type="Proteomes" id="UP000297245">
    <property type="component" value="Unassembled WGS sequence"/>
</dbReference>
<organism evidence="3 4">
    <name type="scientific">Dendrothele bispora (strain CBS 962.96)</name>
    <dbReference type="NCBI Taxonomy" id="1314807"/>
    <lineage>
        <taxon>Eukaryota</taxon>
        <taxon>Fungi</taxon>
        <taxon>Dikarya</taxon>
        <taxon>Basidiomycota</taxon>
        <taxon>Agaricomycotina</taxon>
        <taxon>Agaricomycetes</taxon>
        <taxon>Agaricomycetidae</taxon>
        <taxon>Agaricales</taxon>
        <taxon>Agaricales incertae sedis</taxon>
        <taxon>Dendrothele</taxon>
    </lineage>
</organism>
<proteinExistence type="predicted"/>
<dbReference type="GO" id="GO:0006351">
    <property type="term" value="P:DNA-templated transcription"/>
    <property type="evidence" value="ECO:0007669"/>
    <property type="project" value="InterPro"/>
</dbReference>
<dbReference type="OrthoDB" id="4456959at2759"/>
<keyword evidence="1" id="KW-0539">Nucleus</keyword>
<name>A0A4S8MN18_DENBC</name>
<evidence type="ECO:0000313" key="4">
    <source>
        <dbReference type="Proteomes" id="UP000297245"/>
    </source>
</evidence>
<evidence type="ECO:0000256" key="1">
    <source>
        <dbReference type="ARBA" id="ARBA00023242"/>
    </source>
</evidence>
<gene>
    <name evidence="3" type="ORF">K435DRAFT_851284</name>
</gene>
<keyword evidence="4" id="KW-1185">Reference proteome</keyword>